<gene>
    <name evidence="7" type="ORF">A361_27765</name>
</gene>
<accession>A0A160MIM6</accession>
<dbReference type="GO" id="GO:1904680">
    <property type="term" value="F:peptide transmembrane transporter activity"/>
    <property type="evidence" value="ECO:0007669"/>
    <property type="project" value="TreeGrafter"/>
</dbReference>
<protein>
    <recommendedName>
        <fullName evidence="6">Solute-binding protein family 5 domain-containing protein</fullName>
    </recommendedName>
</protein>
<keyword evidence="7" id="KW-0614">Plasmid</keyword>
<reference evidence="7 8" key="1">
    <citation type="submission" date="2016-04" db="EMBL/GenBank/DDBJ databases">
        <title>Complete genome sequence of Bacillus oceanisediminis strain 2691.</title>
        <authorList>
            <person name="Jeong H."/>
            <person name="Kim H.J."/>
            <person name="Lee D.-W."/>
        </authorList>
    </citation>
    <scope>NUCLEOTIDE SEQUENCE [LARGE SCALE GENOMIC DNA]</scope>
    <source>
        <strain evidence="7 8">2691</strain>
        <plasmid evidence="8">pbo1</plasmid>
    </source>
</reference>
<dbReference type="EMBL" id="CP015507">
    <property type="protein sequence ID" value="AND42974.1"/>
    <property type="molecule type" value="Genomic_DNA"/>
</dbReference>
<dbReference type="eggNOG" id="COG4166">
    <property type="taxonomic scope" value="Bacteria"/>
</dbReference>
<keyword evidence="3" id="KW-0813">Transport</keyword>
<name>A0A160MIM6_9BACI</name>
<dbReference type="InterPro" id="IPR039424">
    <property type="entry name" value="SBP_5"/>
</dbReference>
<keyword evidence="5" id="KW-0571">Peptide transport</keyword>
<dbReference type="Gene3D" id="3.10.105.10">
    <property type="entry name" value="Dipeptide-binding Protein, Domain 3"/>
    <property type="match status" value="1"/>
</dbReference>
<dbReference type="GO" id="GO:0043190">
    <property type="term" value="C:ATP-binding cassette (ABC) transporter complex"/>
    <property type="evidence" value="ECO:0007669"/>
    <property type="project" value="InterPro"/>
</dbReference>
<evidence type="ECO:0000256" key="5">
    <source>
        <dbReference type="ARBA" id="ARBA00022856"/>
    </source>
</evidence>
<dbReference type="PROSITE" id="PS51257">
    <property type="entry name" value="PROKAR_LIPOPROTEIN"/>
    <property type="match status" value="1"/>
</dbReference>
<geneLocation type="plasmid" evidence="8">
    <name>pbo1</name>
</geneLocation>
<feature type="domain" description="Solute-binding protein family 5" evidence="6">
    <location>
        <begin position="91"/>
        <end position="471"/>
    </location>
</feature>
<sequence>MIKLRSRIVFLTFFFVITLLISACSNNSQVNNQTDNENKDAKTDSTKEQVITVNALSEPPSLEPALIDNQVAGDISNQLFEGLVRLDKEGKIVPGVAERWETSDDGTIYTFYLNKDAKWSNGDPVTAQDFVYSWEKVLRPEVASPLGSNLFFIKNGAAYNEGSLKDPAELGVKAVDEYTLEVTLEKPTSFFLGLTAFFTLLPINEEVDKANSKWASEADTFVSNGPFTIESWKHGQELVMVPNENYWGKDVVKLDKLKWVMVNEQNTEYAMYQSNELDFSTNLPNSIRNKLISSGEANTAPSASLAYLRFNHKNDVFANEKIRQALGLALDRNLLVEKVTQGGEIPALGLIPIGLSSGAGEFRDLAGESLFKDNDVETAKQKLQEGLDELGLSSLPKINLLFYTDDTYNKLSQAMQEMWKKNLGIEVELQTMERKVFVQNIQAGDYQLAIYSTGADYDDASNLMGQFMTGDVYNYSNISIPEYDQLMKKAEAELNLEERAQYLVDAEKVLIDQMAISPLYYRTKVYLQKDNIDGIFQYTIQAIDFREAYVK</sequence>
<dbReference type="Pfam" id="PF00496">
    <property type="entry name" value="SBP_bac_5"/>
    <property type="match status" value="1"/>
</dbReference>
<keyword evidence="5" id="KW-0653">Protein transport</keyword>
<comment type="similarity">
    <text evidence="2">Belongs to the bacterial solute-binding protein 5 family.</text>
</comment>
<dbReference type="GO" id="GO:0042597">
    <property type="term" value="C:periplasmic space"/>
    <property type="evidence" value="ECO:0007669"/>
    <property type="project" value="UniProtKB-ARBA"/>
</dbReference>
<dbReference type="KEGG" id="bon:A361_27765"/>
<organism evidence="7 8">
    <name type="scientific">Cytobacillus oceanisediminis 2691</name>
    <dbReference type="NCBI Taxonomy" id="1196031"/>
    <lineage>
        <taxon>Bacteria</taxon>
        <taxon>Bacillati</taxon>
        <taxon>Bacillota</taxon>
        <taxon>Bacilli</taxon>
        <taxon>Bacillales</taxon>
        <taxon>Bacillaceae</taxon>
        <taxon>Cytobacillus</taxon>
    </lineage>
</organism>
<dbReference type="PANTHER" id="PTHR30290">
    <property type="entry name" value="PERIPLASMIC BINDING COMPONENT OF ABC TRANSPORTER"/>
    <property type="match status" value="1"/>
</dbReference>
<evidence type="ECO:0000256" key="2">
    <source>
        <dbReference type="ARBA" id="ARBA00005695"/>
    </source>
</evidence>
<evidence type="ECO:0000313" key="7">
    <source>
        <dbReference type="EMBL" id="AND42974.1"/>
    </source>
</evidence>
<dbReference type="PIRSF" id="PIRSF002741">
    <property type="entry name" value="MppA"/>
    <property type="match status" value="1"/>
</dbReference>
<dbReference type="Proteomes" id="UP000077856">
    <property type="component" value="Plasmid pBO1"/>
</dbReference>
<dbReference type="RefSeq" id="WP_019380919.1">
    <property type="nucleotide sequence ID" value="NZ_CP015507.1"/>
</dbReference>
<dbReference type="AlphaFoldDB" id="A0A160MIM6"/>
<dbReference type="PANTHER" id="PTHR30290:SF79">
    <property type="entry name" value="DIPEPTIDE-BINDING PROTEIN DPPE"/>
    <property type="match status" value="1"/>
</dbReference>
<dbReference type="InterPro" id="IPR030678">
    <property type="entry name" value="Peptide/Ni-bd"/>
</dbReference>
<evidence type="ECO:0000259" key="6">
    <source>
        <dbReference type="Pfam" id="PF00496"/>
    </source>
</evidence>
<dbReference type="Gene3D" id="3.90.76.10">
    <property type="entry name" value="Dipeptide-binding Protein, Domain 1"/>
    <property type="match status" value="1"/>
</dbReference>
<keyword evidence="4" id="KW-0732">Signal</keyword>
<dbReference type="FunFam" id="3.90.76.10:FF:000001">
    <property type="entry name" value="Oligopeptide ABC transporter substrate-binding protein"/>
    <property type="match status" value="1"/>
</dbReference>
<dbReference type="CDD" id="cd08504">
    <property type="entry name" value="PBP2_OppA"/>
    <property type="match status" value="1"/>
</dbReference>
<dbReference type="Gene3D" id="3.40.190.10">
    <property type="entry name" value="Periplasmic binding protein-like II"/>
    <property type="match status" value="1"/>
</dbReference>
<evidence type="ECO:0000256" key="4">
    <source>
        <dbReference type="ARBA" id="ARBA00022729"/>
    </source>
</evidence>
<evidence type="ECO:0000256" key="3">
    <source>
        <dbReference type="ARBA" id="ARBA00022448"/>
    </source>
</evidence>
<dbReference type="GO" id="GO:0030313">
    <property type="term" value="C:cell envelope"/>
    <property type="evidence" value="ECO:0007669"/>
    <property type="project" value="UniProtKB-SubCell"/>
</dbReference>
<dbReference type="SUPFAM" id="SSF53850">
    <property type="entry name" value="Periplasmic binding protein-like II"/>
    <property type="match status" value="1"/>
</dbReference>
<dbReference type="InterPro" id="IPR000914">
    <property type="entry name" value="SBP_5_dom"/>
</dbReference>
<evidence type="ECO:0000256" key="1">
    <source>
        <dbReference type="ARBA" id="ARBA00004196"/>
    </source>
</evidence>
<comment type="subcellular location">
    <subcellularLocation>
        <location evidence="1">Cell envelope</location>
    </subcellularLocation>
</comment>
<dbReference type="GO" id="GO:0015833">
    <property type="term" value="P:peptide transport"/>
    <property type="evidence" value="ECO:0007669"/>
    <property type="project" value="UniProtKB-KW"/>
</dbReference>
<proteinExistence type="inferred from homology"/>
<evidence type="ECO:0000313" key="8">
    <source>
        <dbReference type="Proteomes" id="UP000077856"/>
    </source>
</evidence>